<dbReference type="Proteomes" id="UP000007842">
    <property type="component" value="Plasmid pSCATT"/>
</dbReference>
<dbReference type="PATRIC" id="fig|1003195.29.peg.6175"/>
<dbReference type="KEGG" id="scy:SCATT_p03770"/>
<dbReference type="EMBL" id="CP003229">
    <property type="protein sequence ID" value="AEW98570.1"/>
    <property type="molecule type" value="Genomic_DNA"/>
</dbReference>
<feature type="chain" id="PRO_5003518102" description="DUF4367 domain-containing protein" evidence="2">
    <location>
        <begin position="30"/>
        <end position="250"/>
    </location>
</feature>
<evidence type="ECO:0000256" key="2">
    <source>
        <dbReference type="SAM" id="SignalP"/>
    </source>
</evidence>
<reference evidence="4" key="1">
    <citation type="submission" date="2011-12" db="EMBL/GenBank/DDBJ databases">
        <title>Complete genome sequence of Streptomyces cattleya strain DSM 46488.</title>
        <authorList>
            <person name="Ou H.-Y."/>
            <person name="Li P."/>
            <person name="Zhao C."/>
            <person name="O'Hagan D."/>
            <person name="Deng Z."/>
        </authorList>
    </citation>
    <scope>NUCLEOTIDE SEQUENCE [LARGE SCALE GENOMIC DNA]</scope>
    <source>
        <strain evidence="4">ATCC 35852 / DSM 46488 / JCM 4925 / NBRC 14057 / NRRL 8057</strain>
        <plasmid evidence="4">Plasmid pSCATT</plasmid>
    </source>
</reference>
<keyword evidence="4" id="KW-1185">Reference proteome</keyword>
<keyword evidence="2" id="KW-0732">Signal</keyword>
<dbReference type="OrthoDB" id="4073030at2"/>
<dbReference type="RefSeq" id="WP_014626768.1">
    <property type="nucleotide sequence ID" value="NC_016113.1"/>
</dbReference>
<feature type="compositionally biased region" description="Low complexity" evidence="1">
    <location>
        <begin position="188"/>
        <end position="201"/>
    </location>
</feature>
<evidence type="ECO:0008006" key="5">
    <source>
        <dbReference type="Google" id="ProtNLM"/>
    </source>
</evidence>
<dbReference type="PROSITE" id="PS51257">
    <property type="entry name" value="PROKAR_LIPOPROTEIN"/>
    <property type="match status" value="1"/>
</dbReference>
<evidence type="ECO:0000313" key="4">
    <source>
        <dbReference type="Proteomes" id="UP000007842"/>
    </source>
</evidence>
<keyword evidence="3" id="KW-0614">Plasmid</keyword>
<evidence type="ECO:0000313" key="3">
    <source>
        <dbReference type="EMBL" id="AEW98570.1"/>
    </source>
</evidence>
<feature type="region of interest" description="Disordered" evidence="1">
    <location>
        <begin position="188"/>
        <end position="207"/>
    </location>
</feature>
<protein>
    <recommendedName>
        <fullName evidence="5">DUF4367 domain-containing protein</fullName>
    </recommendedName>
</protein>
<name>G8XFK0_STREN</name>
<dbReference type="HOGENOM" id="CLU_1110878_0_0_11"/>
<accession>G8XFK0</accession>
<sequence>MRNPRRFRRVMWAGVAFVCLAGAVTGCTADSYSHDSAVLDDVLVSDHGRTLTTPVAWADCEDRPRLEAHESAHGITLVLKERQRSALGVNDSCGETHEGLASISLGSPVGDREITDSVTRERIVPFDDTHFPHPRYLPPGFTPAGRAIMVGGTGSPPSRSDKPTWTCSYQRNTGKRGQAGAVSITVTTGETTPTRGTPTTVNGHPARLEKTSRPSWTVVWPQDGYTITVWAADPFVTDAEFLRIARDLGS</sequence>
<evidence type="ECO:0000256" key="1">
    <source>
        <dbReference type="SAM" id="MobiDB-lite"/>
    </source>
</evidence>
<feature type="signal peptide" evidence="2">
    <location>
        <begin position="1"/>
        <end position="29"/>
    </location>
</feature>
<dbReference type="AlphaFoldDB" id="G8XFK0"/>
<proteinExistence type="predicted"/>
<organism evidence="3 4">
    <name type="scientific">Streptantibioticus cattleyicolor (strain ATCC 35852 / DSM 46488 / JCM 4925 / NBRC 14057 / NRRL 8057)</name>
    <name type="common">Streptomyces cattleya</name>
    <dbReference type="NCBI Taxonomy" id="1003195"/>
    <lineage>
        <taxon>Bacteria</taxon>
        <taxon>Bacillati</taxon>
        <taxon>Actinomycetota</taxon>
        <taxon>Actinomycetes</taxon>
        <taxon>Kitasatosporales</taxon>
        <taxon>Streptomycetaceae</taxon>
        <taxon>Streptantibioticus</taxon>
    </lineage>
</organism>
<gene>
    <name evidence="3" type="ordered locus">SCATT_p03770</name>
</gene>
<geneLocation type="plasmid" evidence="3 4">
    <name>pSCATT</name>
</geneLocation>